<dbReference type="RefSeq" id="WP_197311293.1">
    <property type="nucleotide sequence ID" value="NZ_JADZLT010000050.1"/>
</dbReference>
<evidence type="ECO:0000313" key="2">
    <source>
        <dbReference type="Proteomes" id="UP000631694"/>
    </source>
</evidence>
<name>A0A931I3G9_9HYPH</name>
<dbReference type="EMBL" id="JADZLT010000050">
    <property type="protein sequence ID" value="MBH0238206.1"/>
    <property type="molecule type" value="Genomic_DNA"/>
</dbReference>
<gene>
    <name evidence="1" type="ORF">I5731_10260</name>
</gene>
<organism evidence="1 2">
    <name type="scientific">Methylobrevis albus</name>
    <dbReference type="NCBI Taxonomy" id="2793297"/>
    <lineage>
        <taxon>Bacteria</taxon>
        <taxon>Pseudomonadati</taxon>
        <taxon>Pseudomonadota</taxon>
        <taxon>Alphaproteobacteria</taxon>
        <taxon>Hyphomicrobiales</taxon>
        <taxon>Pleomorphomonadaceae</taxon>
        <taxon>Methylobrevis</taxon>
    </lineage>
</organism>
<dbReference type="AlphaFoldDB" id="A0A931I3G9"/>
<sequence length="255" mass="27430">MSLVRGAMAHACSVLRRVRIAGLLALGVMVATVPVAAAGGLKSIADAELAAGFARTVFGLEHGGGNWRGKVVKKFAGPVRFSVEDHSSIGRHAAVTGFIRTLPKLVAGVDARLAAPGEAANFRVVIVDRKNYVKQVRADVWGGHGRAVPGQCLAAMDFDRSSITRTTVFIVSDDGEALFRRCMVEEILQGLGPLNDHSSLVHSMFNDRSPFTRITAFDRAIVSMLYDPRVRHGMTMADVQPIMGDLIAAARKRVR</sequence>
<dbReference type="InterPro" id="IPR021323">
    <property type="entry name" value="DUF2927"/>
</dbReference>
<dbReference type="Proteomes" id="UP000631694">
    <property type="component" value="Unassembled WGS sequence"/>
</dbReference>
<proteinExistence type="predicted"/>
<protein>
    <submittedName>
        <fullName evidence="1">DUF2927 domain-containing protein</fullName>
    </submittedName>
</protein>
<reference evidence="1" key="1">
    <citation type="submission" date="2020-12" db="EMBL/GenBank/DDBJ databases">
        <title>Methylobrevis albus sp. nov., isolated from fresh water lack sediment.</title>
        <authorList>
            <person name="Zou Q."/>
        </authorList>
    </citation>
    <scope>NUCLEOTIDE SEQUENCE</scope>
    <source>
        <strain evidence="1">L22</strain>
    </source>
</reference>
<comment type="caution">
    <text evidence="1">The sequence shown here is derived from an EMBL/GenBank/DDBJ whole genome shotgun (WGS) entry which is preliminary data.</text>
</comment>
<accession>A0A931I3G9</accession>
<evidence type="ECO:0000313" key="1">
    <source>
        <dbReference type="EMBL" id="MBH0238206.1"/>
    </source>
</evidence>
<dbReference type="Pfam" id="PF11150">
    <property type="entry name" value="DUF2927"/>
    <property type="match status" value="1"/>
</dbReference>
<keyword evidence="2" id="KW-1185">Reference proteome</keyword>